<reference evidence="3" key="2">
    <citation type="submission" date="2020-09" db="EMBL/GenBank/DDBJ databases">
        <authorList>
            <person name="Sun Q."/>
            <person name="Zhou Y."/>
        </authorList>
    </citation>
    <scope>NUCLEOTIDE SEQUENCE</scope>
    <source>
        <strain evidence="3">CGMCC 1.12506</strain>
    </source>
</reference>
<organism evidence="3 4">
    <name type="scientific">Flavobacterium orientale</name>
    <dbReference type="NCBI Taxonomy" id="1756020"/>
    <lineage>
        <taxon>Bacteria</taxon>
        <taxon>Pseudomonadati</taxon>
        <taxon>Bacteroidota</taxon>
        <taxon>Flavobacteriia</taxon>
        <taxon>Flavobacteriales</taxon>
        <taxon>Flavobacteriaceae</taxon>
        <taxon>Flavobacterium</taxon>
    </lineage>
</organism>
<dbReference type="AlphaFoldDB" id="A0A917DBL4"/>
<keyword evidence="1" id="KW-0378">Hydrolase</keyword>
<evidence type="ECO:0000313" key="4">
    <source>
        <dbReference type="Proteomes" id="UP000625735"/>
    </source>
</evidence>
<sequence length="297" mass="33929">MKYITLILLCSLNVFGFSQVQKDTSYTVQSEYKKQIKIFPQIKVVKSINNNLLVEKKDIVYQTISNRNLHFDLYKNNSEEILPAIIMLHGGGWNSGDKSMLQPLAQQLALNNYHCFVVEYRLSDEAIYPAAIDDVLKALEFIVQNATDYSIDVNKIVILGCSSGGQMASLIGTKFNSSIKAIVNLDGILAFHHPQSKEGKLASKWLGGTFEEKPEVWKDASALTHTNKNTPPILFINSQFERFHAGRNDMILKLKEFNINYQIETLENSPHTFWLFHPWFEKTSNYIITFLNEKLKS</sequence>
<comment type="caution">
    <text evidence="3">The sequence shown here is derived from an EMBL/GenBank/DDBJ whole genome shotgun (WGS) entry which is preliminary data.</text>
</comment>
<dbReference type="InterPro" id="IPR029058">
    <property type="entry name" value="AB_hydrolase_fold"/>
</dbReference>
<protein>
    <recommendedName>
        <fullName evidence="2">BD-FAE-like domain-containing protein</fullName>
    </recommendedName>
</protein>
<gene>
    <name evidence="3" type="ORF">GCM10011343_12720</name>
</gene>
<accession>A0A917DBL4</accession>
<keyword evidence="4" id="KW-1185">Reference proteome</keyword>
<dbReference type="InterPro" id="IPR049492">
    <property type="entry name" value="BD-FAE-like_dom"/>
</dbReference>
<dbReference type="Gene3D" id="3.40.50.1820">
    <property type="entry name" value="alpha/beta hydrolase"/>
    <property type="match status" value="1"/>
</dbReference>
<dbReference type="Proteomes" id="UP000625735">
    <property type="component" value="Unassembled WGS sequence"/>
</dbReference>
<evidence type="ECO:0000259" key="2">
    <source>
        <dbReference type="Pfam" id="PF20434"/>
    </source>
</evidence>
<dbReference type="Pfam" id="PF20434">
    <property type="entry name" value="BD-FAE"/>
    <property type="match status" value="1"/>
</dbReference>
<dbReference type="GO" id="GO:0016787">
    <property type="term" value="F:hydrolase activity"/>
    <property type="evidence" value="ECO:0007669"/>
    <property type="project" value="UniProtKB-KW"/>
</dbReference>
<dbReference type="RefSeq" id="WP_188361713.1">
    <property type="nucleotide sequence ID" value="NZ_BMFG01000004.1"/>
</dbReference>
<dbReference type="EMBL" id="BMFG01000004">
    <property type="protein sequence ID" value="GGD24000.1"/>
    <property type="molecule type" value="Genomic_DNA"/>
</dbReference>
<dbReference type="InterPro" id="IPR050300">
    <property type="entry name" value="GDXG_lipolytic_enzyme"/>
</dbReference>
<name>A0A917DBL4_9FLAO</name>
<proteinExistence type="predicted"/>
<evidence type="ECO:0000256" key="1">
    <source>
        <dbReference type="ARBA" id="ARBA00022801"/>
    </source>
</evidence>
<reference evidence="3" key="1">
    <citation type="journal article" date="2014" name="Int. J. Syst. Evol. Microbiol.">
        <title>Complete genome sequence of Corynebacterium casei LMG S-19264T (=DSM 44701T), isolated from a smear-ripened cheese.</title>
        <authorList>
            <consortium name="US DOE Joint Genome Institute (JGI-PGF)"/>
            <person name="Walter F."/>
            <person name="Albersmeier A."/>
            <person name="Kalinowski J."/>
            <person name="Ruckert C."/>
        </authorList>
    </citation>
    <scope>NUCLEOTIDE SEQUENCE</scope>
    <source>
        <strain evidence="3">CGMCC 1.12506</strain>
    </source>
</reference>
<dbReference type="SUPFAM" id="SSF53474">
    <property type="entry name" value="alpha/beta-Hydrolases"/>
    <property type="match status" value="1"/>
</dbReference>
<feature type="domain" description="BD-FAE-like" evidence="2">
    <location>
        <begin position="72"/>
        <end position="238"/>
    </location>
</feature>
<dbReference type="PANTHER" id="PTHR48081">
    <property type="entry name" value="AB HYDROLASE SUPERFAMILY PROTEIN C4A8.06C"/>
    <property type="match status" value="1"/>
</dbReference>
<evidence type="ECO:0000313" key="3">
    <source>
        <dbReference type="EMBL" id="GGD24000.1"/>
    </source>
</evidence>